<dbReference type="GO" id="GO:0005096">
    <property type="term" value="F:GTPase activator activity"/>
    <property type="evidence" value="ECO:0007669"/>
    <property type="project" value="UniProtKB-KW"/>
</dbReference>
<dbReference type="GO" id="GO:0008270">
    <property type="term" value="F:zinc ion binding"/>
    <property type="evidence" value="ECO:0007669"/>
    <property type="project" value="UniProtKB-KW"/>
</dbReference>
<protein>
    <recommendedName>
        <fullName evidence="7">Arf-GAP domain-containing protein</fullName>
    </recommendedName>
</protein>
<dbReference type="Proteomes" id="UP000277300">
    <property type="component" value="Unassembled WGS sequence"/>
</dbReference>
<keyword evidence="2" id="KW-0479">Metal-binding</keyword>
<dbReference type="PANTHER" id="PTHR45705">
    <property type="entry name" value="FI20236P1"/>
    <property type="match status" value="1"/>
</dbReference>
<dbReference type="PANTHER" id="PTHR45705:SF1">
    <property type="entry name" value="FI20236P1"/>
    <property type="match status" value="1"/>
</dbReference>
<dbReference type="CDD" id="cd08204">
    <property type="entry name" value="ArfGap"/>
    <property type="match status" value="1"/>
</dbReference>
<dbReference type="InterPro" id="IPR037278">
    <property type="entry name" value="ARFGAP/RecO"/>
</dbReference>
<feature type="region of interest" description="Disordered" evidence="6">
    <location>
        <begin position="262"/>
        <end position="285"/>
    </location>
</feature>
<dbReference type="PROSITE" id="PS50115">
    <property type="entry name" value="ARFGAP"/>
    <property type="match status" value="1"/>
</dbReference>
<evidence type="ECO:0000313" key="8">
    <source>
        <dbReference type="EMBL" id="RLN54082.1"/>
    </source>
</evidence>
<evidence type="ECO:0000256" key="6">
    <source>
        <dbReference type="SAM" id="MobiDB-lite"/>
    </source>
</evidence>
<evidence type="ECO:0000313" key="11">
    <source>
        <dbReference type="Proteomes" id="UP000284657"/>
    </source>
</evidence>
<evidence type="ECO:0000256" key="5">
    <source>
        <dbReference type="PROSITE-ProRule" id="PRU00288"/>
    </source>
</evidence>
<sequence length="357" mass="40012">MSRQASRAPDDQTKLKKKLNELMKLEENKFCADCGCRGPRWASINLGVFICIACSGIHRSLGVHLTFVRSVNLDSWTPEQVQQMQRWGNGRAKAYYEATVPRDYRIPTEHASVREKEMWIREKYERKRFVGQEPPKESKKQDDSEEEEEEREHNKRRSGRSERRKQEQGSSSRHGSRTASREATPTVQPAVTNDILSFDVFSAPVPTSKPEQLVPVAAAPKQDEWASFGGSTNAQSGFKDAFAPGPVDQHVNKMANIMASFGPSTQQQQQPQQQNAFPPQQGMPPAPMMGMNMNGMNAMGGGMMPPRPMGMNMSMGMPPQQGFMNPMMGQQPNMMMNPMQNQMYGAQMMNGNGFQGT</sequence>
<organism evidence="9 10">
    <name type="scientific">Phytophthora kernoviae</name>
    <dbReference type="NCBI Taxonomy" id="325452"/>
    <lineage>
        <taxon>Eukaryota</taxon>
        <taxon>Sar</taxon>
        <taxon>Stramenopiles</taxon>
        <taxon>Oomycota</taxon>
        <taxon>Peronosporomycetes</taxon>
        <taxon>Peronosporales</taxon>
        <taxon>Peronosporaceae</taxon>
        <taxon>Phytophthora</taxon>
    </lineage>
</organism>
<feature type="compositionally biased region" description="Low complexity" evidence="6">
    <location>
        <begin position="266"/>
        <end position="280"/>
    </location>
</feature>
<keyword evidence="3 5" id="KW-0863">Zinc-finger</keyword>
<name>A0A3F2RQV0_9STRA</name>
<dbReference type="AlphaFoldDB" id="A0A3F2RQV0"/>
<dbReference type="OrthoDB" id="10266696at2759"/>
<gene>
    <name evidence="8" type="ORF">BBJ29_007872</name>
    <name evidence="9" type="ORF">BBP00_00005280</name>
</gene>
<keyword evidence="4" id="KW-0862">Zinc</keyword>
<evidence type="ECO:0000313" key="9">
    <source>
        <dbReference type="EMBL" id="RLN61614.1"/>
    </source>
</evidence>
<evidence type="ECO:0000256" key="2">
    <source>
        <dbReference type="ARBA" id="ARBA00022723"/>
    </source>
</evidence>
<dbReference type="SMART" id="SM00105">
    <property type="entry name" value="ArfGap"/>
    <property type="match status" value="1"/>
</dbReference>
<evidence type="ECO:0000313" key="10">
    <source>
        <dbReference type="Proteomes" id="UP000277300"/>
    </source>
</evidence>
<evidence type="ECO:0000256" key="3">
    <source>
        <dbReference type="ARBA" id="ARBA00022771"/>
    </source>
</evidence>
<evidence type="ECO:0000256" key="1">
    <source>
        <dbReference type="ARBA" id="ARBA00022468"/>
    </source>
</evidence>
<feature type="compositionally biased region" description="Basic and acidic residues" evidence="6">
    <location>
        <begin position="130"/>
        <end position="142"/>
    </location>
</feature>
<dbReference type="InterPro" id="IPR051718">
    <property type="entry name" value="ARF_GTPase-activating"/>
</dbReference>
<evidence type="ECO:0000259" key="7">
    <source>
        <dbReference type="PROSITE" id="PS50115"/>
    </source>
</evidence>
<proteinExistence type="predicted"/>
<feature type="region of interest" description="Disordered" evidence="6">
    <location>
        <begin position="130"/>
        <end position="190"/>
    </location>
</feature>
<dbReference type="Gene3D" id="1.10.220.150">
    <property type="entry name" value="Arf GTPase activating protein"/>
    <property type="match status" value="1"/>
</dbReference>
<dbReference type="SUPFAM" id="SSF57863">
    <property type="entry name" value="ArfGap/RecO-like zinc finger"/>
    <property type="match status" value="1"/>
</dbReference>
<dbReference type="EMBL" id="MBDO02000149">
    <property type="protein sequence ID" value="RLN61614.1"/>
    <property type="molecule type" value="Genomic_DNA"/>
</dbReference>
<dbReference type="EMBL" id="MBAD02001508">
    <property type="protein sequence ID" value="RLN54082.1"/>
    <property type="molecule type" value="Genomic_DNA"/>
</dbReference>
<dbReference type="GO" id="GO:0005737">
    <property type="term" value="C:cytoplasm"/>
    <property type="evidence" value="ECO:0007669"/>
    <property type="project" value="TreeGrafter"/>
</dbReference>
<dbReference type="FunFam" id="1.10.220.150:FF:000009">
    <property type="entry name" value="stromal membrane-associated protein 1 isoform X1"/>
    <property type="match status" value="1"/>
</dbReference>
<dbReference type="InterPro" id="IPR001164">
    <property type="entry name" value="ArfGAP_dom"/>
</dbReference>
<dbReference type="PRINTS" id="PR00405">
    <property type="entry name" value="REVINTRACTNG"/>
</dbReference>
<feature type="domain" description="Arf-GAP" evidence="7">
    <location>
        <begin position="16"/>
        <end position="137"/>
    </location>
</feature>
<evidence type="ECO:0000256" key="4">
    <source>
        <dbReference type="ARBA" id="ARBA00022833"/>
    </source>
</evidence>
<dbReference type="InterPro" id="IPR038508">
    <property type="entry name" value="ArfGAP_dom_sf"/>
</dbReference>
<accession>A0A3F2RQV0</accession>
<comment type="caution">
    <text evidence="9">The sequence shown here is derived from an EMBL/GenBank/DDBJ whole genome shotgun (WGS) entry which is preliminary data.</text>
</comment>
<reference evidence="10 11" key="1">
    <citation type="submission" date="2018-07" db="EMBL/GenBank/DDBJ databases">
        <title>Genome sequencing of oomycete isolates from Chile give support for New Zealand origin for Phytophthora kernoviae and make available the first Nothophytophthora sp. genome.</title>
        <authorList>
            <person name="Studholme D.J."/>
            <person name="Sanfuentes E."/>
            <person name="Panda P."/>
            <person name="Hill R."/>
            <person name="Sambles C."/>
            <person name="Grant M."/>
            <person name="Williams N.M."/>
            <person name="Mcdougal R.L."/>
        </authorList>
    </citation>
    <scope>NUCLEOTIDE SEQUENCE [LARGE SCALE GENOMIC DNA]</scope>
    <source>
        <strain evidence="9">Chile6</strain>
        <strain evidence="8">Chile7</strain>
    </source>
</reference>
<feature type="compositionally biased region" description="Polar residues" evidence="6">
    <location>
        <begin position="168"/>
        <end position="190"/>
    </location>
</feature>
<dbReference type="Proteomes" id="UP000284657">
    <property type="component" value="Unassembled WGS sequence"/>
</dbReference>
<keyword evidence="1" id="KW-0343">GTPase activation</keyword>
<dbReference type="Pfam" id="PF01412">
    <property type="entry name" value="ArfGap"/>
    <property type="match status" value="1"/>
</dbReference>